<protein>
    <submittedName>
        <fullName evidence="1">Uncharacterized protein</fullName>
    </submittedName>
</protein>
<name>A0A2D4NTC7_MICSU</name>
<sequence>MHVPWIGVWKEKLRKECSVLDPGLCIISSLHAPLSHATVINPGHLRNCRCHCLFVHFIIFFKHNGARKGSWRGTGMNLQWYRKSSINEGIKKIWFFMKQTRFSACIHGS</sequence>
<proteinExistence type="predicted"/>
<organism evidence="1">
    <name type="scientific">Micrurus surinamensis</name>
    <name type="common">Surinam coral snake</name>
    <dbReference type="NCBI Taxonomy" id="129470"/>
    <lineage>
        <taxon>Eukaryota</taxon>
        <taxon>Metazoa</taxon>
        <taxon>Chordata</taxon>
        <taxon>Craniata</taxon>
        <taxon>Vertebrata</taxon>
        <taxon>Euteleostomi</taxon>
        <taxon>Lepidosauria</taxon>
        <taxon>Squamata</taxon>
        <taxon>Bifurcata</taxon>
        <taxon>Unidentata</taxon>
        <taxon>Episquamata</taxon>
        <taxon>Toxicofera</taxon>
        <taxon>Serpentes</taxon>
        <taxon>Colubroidea</taxon>
        <taxon>Elapidae</taxon>
        <taxon>Elapinae</taxon>
        <taxon>Micrurus</taxon>
    </lineage>
</organism>
<reference evidence="1" key="1">
    <citation type="submission" date="2017-07" db="EMBL/GenBank/DDBJ databases">
        <authorList>
            <person name="Mikheyev A."/>
            <person name="Grau M."/>
        </authorList>
    </citation>
    <scope>NUCLEOTIDE SEQUENCE</scope>
    <source>
        <tissue evidence="1">Venom_gland</tissue>
    </source>
</reference>
<dbReference type="EMBL" id="IACN01011934">
    <property type="protein sequence ID" value="LAB48153.1"/>
    <property type="molecule type" value="Transcribed_RNA"/>
</dbReference>
<dbReference type="AlphaFoldDB" id="A0A2D4NTC7"/>
<reference evidence="1" key="2">
    <citation type="submission" date="2017-11" db="EMBL/GenBank/DDBJ databases">
        <title>Coralsnake Venomics: Analyses of Venom Gland Transcriptomes and Proteomes of Six Brazilian Taxa.</title>
        <authorList>
            <person name="Aird S.D."/>
            <person name="Jorge da Silva N."/>
            <person name="Qiu L."/>
            <person name="Villar-Briones A."/>
            <person name="Aparecida-Saddi V."/>
            <person name="Campos-Telles M.P."/>
            <person name="Grau M."/>
            <person name="Mikheyev A.S."/>
        </authorList>
    </citation>
    <scope>NUCLEOTIDE SEQUENCE</scope>
    <source>
        <tissue evidence="1">Venom_gland</tissue>
    </source>
</reference>
<evidence type="ECO:0000313" key="1">
    <source>
        <dbReference type="EMBL" id="LAB48153.1"/>
    </source>
</evidence>
<accession>A0A2D4NTC7</accession>